<evidence type="ECO:0000313" key="2">
    <source>
        <dbReference type="Proteomes" id="UP000271098"/>
    </source>
</evidence>
<sequence>MSGSAEDGTGRSTGRMEKLRAIWLQLILGGQCSAQYSYVEGALSVLRCTAPGTCCSSSGCLCWQQQQQQQQHQQQQQQQQPDNMCTLVIAVRGITPLIWLTETARVPVQFEPELCATSGHGPAAACWPCAVMRWPCALPNCVVARRCLGCRGRVCRVVHHCASCGCFWCLSLDLKNVI</sequence>
<evidence type="ECO:0000313" key="1">
    <source>
        <dbReference type="EMBL" id="VDN32042.1"/>
    </source>
</evidence>
<evidence type="ECO:0000313" key="3">
    <source>
        <dbReference type="WBParaSite" id="GPUH_0001860001-mRNA-1"/>
    </source>
</evidence>
<reference evidence="3" key="1">
    <citation type="submission" date="2016-06" db="UniProtKB">
        <authorList>
            <consortium name="WormBaseParasite"/>
        </authorList>
    </citation>
    <scope>IDENTIFICATION</scope>
</reference>
<proteinExistence type="predicted"/>
<dbReference type="AlphaFoldDB" id="A0A183EC84"/>
<dbReference type="Proteomes" id="UP000271098">
    <property type="component" value="Unassembled WGS sequence"/>
</dbReference>
<gene>
    <name evidence="1" type="ORF">GPUH_LOCUS18575</name>
</gene>
<keyword evidence="2" id="KW-1185">Reference proteome</keyword>
<protein>
    <submittedName>
        <fullName evidence="3">Secreted protein</fullName>
    </submittedName>
</protein>
<accession>A0A183EC84</accession>
<name>A0A183EC84_9BILA</name>
<dbReference type="EMBL" id="UYRT01087004">
    <property type="protein sequence ID" value="VDN32042.1"/>
    <property type="molecule type" value="Genomic_DNA"/>
</dbReference>
<reference evidence="1 2" key="2">
    <citation type="submission" date="2018-11" db="EMBL/GenBank/DDBJ databases">
        <authorList>
            <consortium name="Pathogen Informatics"/>
        </authorList>
    </citation>
    <scope>NUCLEOTIDE SEQUENCE [LARGE SCALE GENOMIC DNA]</scope>
</reference>
<organism evidence="3">
    <name type="scientific">Gongylonema pulchrum</name>
    <dbReference type="NCBI Taxonomy" id="637853"/>
    <lineage>
        <taxon>Eukaryota</taxon>
        <taxon>Metazoa</taxon>
        <taxon>Ecdysozoa</taxon>
        <taxon>Nematoda</taxon>
        <taxon>Chromadorea</taxon>
        <taxon>Rhabditida</taxon>
        <taxon>Spirurina</taxon>
        <taxon>Spiruromorpha</taxon>
        <taxon>Spiruroidea</taxon>
        <taxon>Gongylonematidae</taxon>
        <taxon>Gongylonema</taxon>
    </lineage>
</organism>
<dbReference type="WBParaSite" id="GPUH_0001860001-mRNA-1">
    <property type="protein sequence ID" value="GPUH_0001860001-mRNA-1"/>
    <property type="gene ID" value="GPUH_0001860001"/>
</dbReference>